<name>A0A2T3ZND5_TRIA4</name>
<organism evidence="8 9">
    <name type="scientific">Trichoderma asperellum (strain ATCC 204424 / CBS 433.97 / NBRC 101777)</name>
    <dbReference type="NCBI Taxonomy" id="1042311"/>
    <lineage>
        <taxon>Eukaryota</taxon>
        <taxon>Fungi</taxon>
        <taxon>Dikarya</taxon>
        <taxon>Ascomycota</taxon>
        <taxon>Pezizomycotina</taxon>
        <taxon>Sordariomycetes</taxon>
        <taxon>Hypocreomycetidae</taxon>
        <taxon>Hypocreales</taxon>
        <taxon>Hypocreaceae</taxon>
        <taxon>Trichoderma</taxon>
    </lineage>
</organism>
<dbReference type="STRING" id="1042311.A0A2T3ZND5"/>
<keyword evidence="3" id="KW-0158">Chromosome</keyword>
<dbReference type="GO" id="GO:0051382">
    <property type="term" value="P:kinetochore assembly"/>
    <property type="evidence" value="ECO:0007669"/>
    <property type="project" value="InterPro"/>
</dbReference>
<dbReference type="GO" id="GO:0007059">
    <property type="term" value="P:chromosome segregation"/>
    <property type="evidence" value="ECO:0007669"/>
    <property type="project" value="TreeGrafter"/>
</dbReference>
<evidence type="ECO:0008006" key="10">
    <source>
        <dbReference type="Google" id="ProtNLM"/>
    </source>
</evidence>
<keyword evidence="9" id="KW-1185">Reference proteome</keyword>
<dbReference type="InterPro" id="IPR052484">
    <property type="entry name" value="CENP-W/WIP1"/>
</dbReference>
<evidence type="ECO:0000256" key="4">
    <source>
        <dbReference type="ARBA" id="ARBA00022838"/>
    </source>
</evidence>
<evidence type="ECO:0000256" key="6">
    <source>
        <dbReference type="ARBA" id="ARBA00023328"/>
    </source>
</evidence>
<evidence type="ECO:0000256" key="2">
    <source>
        <dbReference type="ARBA" id="ARBA00004629"/>
    </source>
</evidence>
<gene>
    <name evidence="8" type="ORF">M441DRAFT_53051</name>
</gene>
<evidence type="ECO:0000256" key="7">
    <source>
        <dbReference type="ARBA" id="ARBA00038432"/>
    </source>
</evidence>
<dbReference type="FunFam" id="1.10.20.10:FF:000075">
    <property type="entry name" value="WGS project CABT00000000 data, contig 2.56"/>
    <property type="match status" value="1"/>
</dbReference>
<dbReference type="Pfam" id="PF15510">
    <property type="entry name" value="CENP-W"/>
    <property type="match status" value="1"/>
</dbReference>
<evidence type="ECO:0000313" key="9">
    <source>
        <dbReference type="Proteomes" id="UP000240493"/>
    </source>
</evidence>
<dbReference type="GO" id="GO:0000776">
    <property type="term" value="C:kinetochore"/>
    <property type="evidence" value="ECO:0007669"/>
    <property type="project" value="UniProtKB-KW"/>
</dbReference>
<dbReference type="GO" id="GO:0005654">
    <property type="term" value="C:nucleoplasm"/>
    <property type="evidence" value="ECO:0007669"/>
    <property type="project" value="TreeGrafter"/>
</dbReference>
<reference evidence="8 9" key="1">
    <citation type="submission" date="2016-07" db="EMBL/GenBank/DDBJ databases">
        <title>Multiple horizontal gene transfer events from other fungi enriched the ability of initially mycotrophic Trichoderma (Ascomycota) to feed on dead plant biomass.</title>
        <authorList>
            <consortium name="DOE Joint Genome Institute"/>
            <person name="Aerts A."/>
            <person name="Atanasova L."/>
            <person name="Chenthamara K."/>
            <person name="Zhang J."/>
            <person name="Grujic M."/>
            <person name="Henrissat B."/>
            <person name="Kuo A."/>
            <person name="Salamov A."/>
            <person name="Lipzen A."/>
            <person name="Labutti K."/>
            <person name="Barry K."/>
            <person name="Miao Y."/>
            <person name="Rahimi M.J."/>
            <person name="Shen Q."/>
            <person name="Grigoriev I.V."/>
            <person name="Kubicek C.P."/>
            <person name="Druzhinina I.S."/>
        </authorList>
    </citation>
    <scope>NUCLEOTIDE SEQUENCE [LARGE SCALE GENOMIC DNA]</scope>
    <source>
        <strain evidence="8 9">CBS 433.97</strain>
    </source>
</reference>
<protein>
    <recommendedName>
        <fullName evidence="10">Transcription factor CBF/NF-Y/archaeal histone domain-containing protein</fullName>
    </recommendedName>
</protein>
<accession>A0A2T3ZND5</accession>
<dbReference type="OrthoDB" id="2543597at2759"/>
<dbReference type="CDD" id="cd13732">
    <property type="entry name" value="HFD_CENP-W"/>
    <property type="match status" value="1"/>
</dbReference>
<keyword evidence="4" id="KW-0995">Kinetochore</keyword>
<dbReference type="AlphaFoldDB" id="A0A2T3ZND5"/>
<evidence type="ECO:0000256" key="3">
    <source>
        <dbReference type="ARBA" id="ARBA00022454"/>
    </source>
</evidence>
<proteinExistence type="inferred from homology"/>
<dbReference type="InterPro" id="IPR009072">
    <property type="entry name" value="Histone-fold"/>
</dbReference>
<keyword evidence="5" id="KW-0539">Nucleus</keyword>
<dbReference type="GO" id="GO:0003677">
    <property type="term" value="F:DNA binding"/>
    <property type="evidence" value="ECO:0007669"/>
    <property type="project" value="InterPro"/>
</dbReference>
<dbReference type="SUPFAM" id="SSF47113">
    <property type="entry name" value="Histone-fold"/>
    <property type="match status" value="1"/>
</dbReference>
<dbReference type="EMBL" id="KZ679256">
    <property type="protein sequence ID" value="PTB46301.1"/>
    <property type="molecule type" value="Genomic_DNA"/>
</dbReference>
<evidence type="ECO:0000256" key="5">
    <source>
        <dbReference type="ARBA" id="ARBA00023242"/>
    </source>
</evidence>
<comment type="subcellular location">
    <subcellularLocation>
        <location evidence="2">Chromosome</location>
        <location evidence="2">Centromere</location>
        <location evidence="2">Kinetochore</location>
    </subcellularLocation>
    <subcellularLocation>
        <location evidence="1">Nucleus</location>
    </subcellularLocation>
</comment>
<keyword evidence="6" id="KW-0137">Centromere</keyword>
<dbReference type="InterPro" id="IPR028847">
    <property type="entry name" value="CENP-W"/>
</dbReference>
<comment type="similarity">
    <text evidence="7">Belongs to the CENP-W/WIP1 family.</text>
</comment>
<sequence length="78" mass="8734">MATGKRPYPRAHLRKIVKAHAGMKLSKNADVLIYLNYSLFMNALVKEAAIHARQAGERGFTPRNIMKALPDVLARFKG</sequence>
<dbReference type="GO" id="GO:0000278">
    <property type="term" value="P:mitotic cell cycle"/>
    <property type="evidence" value="ECO:0007669"/>
    <property type="project" value="InterPro"/>
</dbReference>
<dbReference type="Proteomes" id="UP000240493">
    <property type="component" value="Unassembled WGS sequence"/>
</dbReference>
<dbReference type="GO" id="GO:0046982">
    <property type="term" value="F:protein heterodimerization activity"/>
    <property type="evidence" value="ECO:0007669"/>
    <property type="project" value="InterPro"/>
</dbReference>
<evidence type="ECO:0000313" key="8">
    <source>
        <dbReference type="EMBL" id="PTB46301.1"/>
    </source>
</evidence>
<dbReference type="PANTHER" id="PTHR34832">
    <property type="entry name" value="CENTROMERE PROTEIN W"/>
    <property type="match status" value="1"/>
</dbReference>
<evidence type="ECO:0000256" key="1">
    <source>
        <dbReference type="ARBA" id="ARBA00004123"/>
    </source>
</evidence>
<dbReference type="PANTHER" id="PTHR34832:SF1">
    <property type="entry name" value="CENTROMERE PROTEIN W"/>
    <property type="match status" value="1"/>
</dbReference>
<dbReference type="Gene3D" id="1.10.20.10">
    <property type="entry name" value="Histone, subunit A"/>
    <property type="match status" value="1"/>
</dbReference>